<dbReference type="Proteomes" id="UP001186974">
    <property type="component" value="Unassembled WGS sequence"/>
</dbReference>
<sequence length="246" mass="27298">MASAALGVFFGGVIVGIPVVTGVGQGVSKQQEQNAEAAKETRMVKFHIDVFCEANSPARKQVHDTIITVHDDKVWLSPKDPSTKLPVAGSGHPFTGFYIGYPDEERNPPERGLVSTISVDPPVLNWIYADKETFELKYGNRTASIKHIVGPWDWTEDEAGVMLEGWEGFVAVEEKEGQWALYFDKNDNMLDSGKMVGGKKVLQVSLERRVFSEEQQKAENEEAQRKLQVKSSGGLQLKDETTKTRS</sequence>
<protein>
    <submittedName>
        <fullName evidence="1">Uncharacterized protein</fullName>
    </submittedName>
</protein>
<accession>A0ACC3D9R9</accession>
<gene>
    <name evidence="1" type="ORF">LTS18_011380</name>
</gene>
<organism evidence="1 2">
    <name type="scientific">Coniosporium uncinatum</name>
    <dbReference type="NCBI Taxonomy" id="93489"/>
    <lineage>
        <taxon>Eukaryota</taxon>
        <taxon>Fungi</taxon>
        <taxon>Dikarya</taxon>
        <taxon>Ascomycota</taxon>
        <taxon>Pezizomycotina</taxon>
        <taxon>Dothideomycetes</taxon>
        <taxon>Dothideomycetes incertae sedis</taxon>
        <taxon>Coniosporium</taxon>
    </lineage>
</organism>
<name>A0ACC3D9R9_9PEZI</name>
<keyword evidence="2" id="KW-1185">Reference proteome</keyword>
<proteinExistence type="predicted"/>
<reference evidence="1" key="1">
    <citation type="submission" date="2024-09" db="EMBL/GenBank/DDBJ databases">
        <title>Black Yeasts Isolated from many extreme environments.</title>
        <authorList>
            <person name="Coleine C."/>
            <person name="Stajich J.E."/>
            <person name="Selbmann L."/>
        </authorList>
    </citation>
    <scope>NUCLEOTIDE SEQUENCE</scope>
    <source>
        <strain evidence="1">CCFEE 5737</strain>
    </source>
</reference>
<evidence type="ECO:0000313" key="2">
    <source>
        <dbReference type="Proteomes" id="UP001186974"/>
    </source>
</evidence>
<evidence type="ECO:0000313" key="1">
    <source>
        <dbReference type="EMBL" id="KAK3063960.1"/>
    </source>
</evidence>
<comment type="caution">
    <text evidence="1">The sequence shown here is derived from an EMBL/GenBank/DDBJ whole genome shotgun (WGS) entry which is preliminary data.</text>
</comment>
<dbReference type="EMBL" id="JAWDJW010006662">
    <property type="protein sequence ID" value="KAK3063960.1"/>
    <property type="molecule type" value="Genomic_DNA"/>
</dbReference>